<dbReference type="EMBL" id="UINC01064357">
    <property type="protein sequence ID" value="SVB92941.1"/>
    <property type="molecule type" value="Genomic_DNA"/>
</dbReference>
<dbReference type="AlphaFoldDB" id="A0A382I2J4"/>
<evidence type="ECO:0000313" key="1">
    <source>
        <dbReference type="EMBL" id="SVB92941.1"/>
    </source>
</evidence>
<gene>
    <name evidence="1" type="ORF">METZ01_LOCUS245795</name>
</gene>
<sequence>MKTSIFDMTFTLPPMVEMTEVEKEMPRHPGTSPYWTFGHCGYC</sequence>
<accession>A0A382I2J4</accession>
<protein>
    <submittedName>
        <fullName evidence="1">Uncharacterized protein</fullName>
    </submittedName>
</protein>
<organism evidence="1">
    <name type="scientific">marine metagenome</name>
    <dbReference type="NCBI Taxonomy" id="408172"/>
    <lineage>
        <taxon>unclassified sequences</taxon>
        <taxon>metagenomes</taxon>
        <taxon>ecological metagenomes</taxon>
    </lineage>
</organism>
<name>A0A382I2J4_9ZZZZ</name>
<reference evidence="1" key="1">
    <citation type="submission" date="2018-05" db="EMBL/GenBank/DDBJ databases">
        <authorList>
            <person name="Lanie J.A."/>
            <person name="Ng W.-L."/>
            <person name="Kazmierczak K.M."/>
            <person name="Andrzejewski T.M."/>
            <person name="Davidsen T.M."/>
            <person name="Wayne K.J."/>
            <person name="Tettelin H."/>
            <person name="Glass J.I."/>
            <person name="Rusch D."/>
            <person name="Podicherti R."/>
            <person name="Tsui H.-C.T."/>
            <person name="Winkler M.E."/>
        </authorList>
    </citation>
    <scope>NUCLEOTIDE SEQUENCE</scope>
</reference>
<proteinExistence type="predicted"/>